<dbReference type="InterPro" id="IPR023393">
    <property type="entry name" value="START-like_dom_sf"/>
</dbReference>
<dbReference type="CDD" id="cd07820">
    <property type="entry name" value="SRPBCC_3"/>
    <property type="match status" value="1"/>
</dbReference>
<dbReference type="Proteomes" id="UP000613512">
    <property type="component" value="Unassembled WGS sequence"/>
</dbReference>
<proteinExistence type="predicted"/>
<evidence type="ECO:0000313" key="2">
    <source>
        <dbReference type="Proteomes" id="UP000613512"/>
    </source>
</evidence>
<name>A0A916WBW4_9BACI</name>
<dbReference type="Gene3D" id="3.30.530.20">
    <property type="match status" value="1"/>
</dbReference>
<accession>A0A916WBW4</accession>
<protein>
    <recommendedName>
        <fullName evidence="3">Cell division protein</fullName>
    </recommendedName>
</protein>
<dbReference type="SUPFAM" id="SSF55961">
    <property type="entry name" value="Bet v1-like"/>
    <property type="match status" value="1"/>
</dbReference>
<keyword evidence="2" id="KW-1185">Reference proteome</keyword>
<evidence type="ECO:0000313" key="1">
    <source>
        <dbReference type="EMBL" id="GGA85191.1"/>
    </source>
</evidence>
<dbReference type="AlphaFoldDB" id="A0A916WBW4"/>
<sequence>MPIVKHEEFISAPVEVVFDLARSVDIHIKTTGKSKEIAIGGVTEGLLEEGDMVTWEATHFGIRQRLTAKIISMDKPNEFVDIMVRGAFHSFRHTHQFFEIDGGTKMVDIFDYRSPFGFIGVLADKWFLEKYMATFIRNRARELKKFAEEKGDE</sequence>
<organism evidence="1 2">
    <name type="scientific">Ornithinibacillus halotolerans</name>
    <dbReference type="NCBI Taxonomy" id="1274357"/>
    <lineage>
        <taxon>Bacteria</taxon>
        <taxon>Bacillati</taxon>
        <taxon>Bacillota</taxon>
        <taxon>Bacilli</taxon>
        <taxon>Bacillales</taxon>
        <taxon>Bacillaceae</taxon>
        <taxon>Ornithinibacillus</taxon>
    </lineage>
</organism>
<dbReference type="EMBL" id="BMEY01000018">
    <property type="protein sequence ID" value="GGA85191.1"/>
    <property type="molecule type" value="Genomic_DNA"/>
</dbReference>
<reference evidence="1" key="2">
    <citation type="submission" date="2020-09" db="EMBL/GenBank/DDBJ databases">
        <authorList>
            <person name="Sun Q."/>
            <person name="Zhou Y."/>
        </authorList>
    </citation>
    <scope>NUCLEOTIDE SEQUENCE</scope>
    <source>
        <strain evidence="1">CGMCC 1.12408</strain>
    </source>
</reference>
<comment type="caution">
    <text evidence="1">The sequence shown here is derived from an EMBL/GenBank/DDBJ whole genome shotgun (WGS) entry which is preliminary data.</text>
</comment>
<evidence type="ECO:0008006" key="3">
    <source>
        <dbReference type="Google" id="ProtNLM"/>
    </source>
</evidence>
<reference evidence="1" key="1">
    <citation type="journal article" date="2014" name="Int. J. Syst. Evol. Microbiol.">
        <title>Complete genome sequence of Corynebacterium casei LMG S-19264T (=DSM 44701T), isolated from a smear-ripened cheese.</title>
        <authorList>
            <consortium name="US DOE Joint Genome Institute (JGI-PGF)"/>
            <person name="Walter F."/>
            <person name="Albersmeier A."/>
            <person name="Kalinowski J."/>
            <person name="Ruckert C."/>
        </authorList>
    </citation>
    <scope>NUCLEOTIDE SEQUENCE</scope>
    <source>
        <strain evidence="1">CGMCC 1.12408</strain>
    </source>
</reference>
<gene>
    <name evidence="1" type="ORF">GCM10008025_30290</name>
</gene>
<dbReference type="RefSeq" id="WP_188385520.1">
    <property type="nucleotide sequence ID" value="NZ_BMEY01000018.1"/>
</dbReference>